<organism evidence="1 2">
    <name type="scientific">Neolecta irregularis (strain DAH-3)</name>
    <dbReference type="NCBI Taxonomy" id="1198029"/>
    <lineage>
        <taxon>Eukaryota</taxon>
        <taxon>Fungi</taxon>
        <taxon>Dikarya</taxon>
        <taxon>Ascomycota</taxon>
        <taxon>Taphrinomycotina</taxon>
        <taxon>Neolectales</taxon>
        <taxon>Neolectaceae</taxon>
        <taxon>Neolecta</taxon>
    </lineage>
</organism>
<name>A0A1U7LGR8_NEOID</name>
<protein>
    <submittedName>
        <fullName evidence="1">Uncharacterized protein</fullName>
    </submittedName>
</protein>
<reference evidence="1 2" key="1">
    <citation type="submission" date="2016-04" db="EMBL/GenBank/DDBJ databases">
        <title>Evolutionary innovation and constraint leading to complex multicellularity in the Ascomycota.</title>
        <authorList>
            <person name="Cisse O."/>
            <person name="Nguyen A."/>
            <person name="Hewitt D.A."/>
            <person name="Jedd G."/>
            <person name="Stajich J.E."/>
        </authorList>
    </citation>
    <scope>NUCLEOTIDE SEQUENCE [LARGE SCALE GENOMIC DNA]</scope>
    <source>
        <strain evidence="1 2">DAH-3</strain>
    </source>
</reference>
<sequence length="226" mass="26087">MALSSNAQLIFGLPIQISATKTALQTYKHSKLTIATLQILRRRKSNPFSEMPQDLFALILQWIFRVNRRYVEKGKLKAVEEDDLQVHYQYSQILHREFGLIIKTSRGDMTQPIIWYLSLPTLSIDARHMVVDEPGILDADREAKDAAQLTHIPFPSLSDLQNREYLIDRAVQLLELKVAMVPNAMTLTARNLLAEYCAGKLSESEYRQYMTHYRPGLWLIHEFLTA</sequence>
<dbReference type="Proteomes" id="UP000186594">
    <property type="component" value="Unassembled WGS sequence"/>
</dbReference>
<comment type="caution">
    <text evidence="1">The sequence shown here is derived from an EMBL/GenBank/DDBJ whole genome shotgun (WGS) entry which is preliminary data.</text>
</comment>
<evidence type="ECO:0000313" key="1">
    <source>
        <dbReference type="EMBL" id="OLL21839.1"/>
    </source>
</evidence>
<keyword evidence="2" id="KW-1185">Reference proteome</keyword>
<dbReference type="AlphaFoldDB" id="A0A1U7LGR8"/>
<evidence type="ECO:0000313" key="2">
    <source>
        <dbReference type="Proteomes" id="UP000186594"/>
    </source>
</evidence>
<proteinExistence type="predicted"/>
<gene>
    <name evidence="1" type="ORF">NEOLI_004501</name>
</gene>
<accession>A0A1U7LGR8</accession>
<dbReference type="EMBL" id="LXFE01004228">
    <property type="protein sequence ID" value="OLL21839.1"/>
    <property type="molecule type" value="Genomic_DNA"/>
</dbReference>